<name>A0A918KJP4_9GAMM</name>
<comment type="similarity">
    <text evidence="4">Belongs to the flavoredoxin family.</text>
</comment>
<dbReference type="SMART" id="SM00903">
    <property type="entry name" value="Flavin_Reduct"/>
    <property type="match status" value="1"/>
</dbReference>
<dbReference type="SUPFAM" id="SSF50475">
    <property type="entry name" value="FMN-binding split barrel"/>
    <property type="match status" value="1"/>
</dbReference>
<evidence type="ECO:0000313" key="7">
    <source>
        <dbReference type="Proteomes" id="UP000626148"/>
    </source>
</evidence>
<dbReference type="Proteomes" id="UP000626148">
    <property type="component" value="Unassembled WGS sequence"/>
</dbReference>
<evidence type="ECO:0000256" key="1">
    <source>
        <dbReference type="ARBA" id="ARBA00001917"/>
    </source>
</evidence>
<dbReference type="AlphaFoldDB" id="A0A918KJP4"/>
<evidence type="ECO:0000259" key="5">
    <source>
        <dbReference type="SMART" id="SM00903"/>
    </source>
</evidence>
<proteinExistence type="inferred from homology"/>
<comment type="cofactor">
    <cofactor evidence="1">
        <name>FMN</name>
        <dbReference type="ChEBI" id="CHEBI:58210"/>
    </cofactor>
</comment>
<dbReference type="RefSeq" id="WP_229805416.1">
    <property type="nucleotide sequence ID" value="NZ_BMXR01000009.1"/>
</dbReference>
<comment type="caution">
    <text evidence="6">The sequence shown here is derived from an EMBL/GenBank/DDBJ whole genome shotgun (WGS) entry which is preliminary data.</text>
</comment>
<dbReference type="EMBL" id="BMXR01000009">
    <property type="protein sequence ID" value="GGX64278.1"/>
    <property type="molecule type" value="Genomic_DNA"/>
</dbReference>
<evidence type="ECO:0000313" key="6">
    <source>
        <dbReference type="EMBL" id="GGX64278.1"/>
    </source>
</evidence>
<evidence type="ECO:0000256" key="3">
    <source>
        <dbReference type="ARBA" id="ARBA00022643"/>
    </source>
</evidence>
<protein>
    <recommendedName>
        <fullName evidence="5">Flavin reductase like domain-containing protein</fullName>
    </recommendedName>
</protein>
<sequence length="201" mass="21988">MELSISDLDTQSVYKLMTGSIQPRPIAWACTQGGSGRLNLAPFSFFTLVSVNPTVVAFAPLVKADGTEKDTILNLREHHEFTLNIVSHRVADAMNQTSAALPYGESELDFAGLTPAPSRSVSTPRVKEALIHFECTLREIQSFGDQPMAGRLVLGDVRHVHVDDALYDEGRIRADKLDAVGRMAGNAYATTRDTFELERPG</sequence>
<keyword evidence="3" id="KW-0288">FMN</keyword>
<evidence type="ECO:0000256" key="4">
    <source>
        <dbReference type="ARBA" id="ARBA00038054"/>
    </source>
</evidence>
<dbReference type="GO" id="GO:0016646">
    <property type="term" value="F:oxidoreductase activity, acting on the CH-NH group of donors, NAD or NADP as acceptor"/>
    <property type="evidence" value="ECO:0007669"/>
    <property type="project" value="UniProtKB-ARBA"/>
</dbReference>
<dbReference type="PANTHER" id="PTHR33798">
    <property type="entry name" value="FLAVOPROTEIN OXYGENASE"/>
    <property type="match status" value="1"/>
</dbReference>
<reference evidence="6" key="2">
    <citation type="submission" date="2020-09" db="EMBL/GenBank/DDBJ databases">
        <authorList>
            <person name="Sun Q."/>
            <person name="Kim S."/>
        </authorList>
    </citation>
    <scope>NUCLEOTIDE SEQUENCE</scope>
    <source>
        <strain evidence="6">KCTC 22169</strain>
    </source>
</reference>
<keyword evidence="2" id="KW-0285">Flavoprotein</keyword>
<dbReference type="Gene3D" id="2.30.110.10">
    <property type="entry name" value="Electron Transport, Fmn-binding Protein, Chain A"/>
    <property type="match status" value="1"/>
</dbReference>
<evidence type="ECO:0000256" key="2">
    <source>
        <dbReference type="ARBA" id="ARBA00022630"/>
    </source>
</evidence>
<dbReference type="InterPro" id="IPR002563">
    <property type="entry name" value="Flavin_Rdtase-like_dom"/>
</dbReference>
<dbReference type="Pfam" id="PF01613">
    <property type="entry name" value="Flavin_Reduct"/>
    <property type="match status" value="1"/>
</dbReference>
<keyword evidence="7" id="KW-1185">Reference proteome</keyword>
<accession>A0A918KJP4</accession>
<feature type="domain" description="Flavin reductase like" evidence="5">
    <location>
        <begin position="20"/>
        <end position="174"/>
    </location>
</feature>
<reference evidence="6" key="1">
    <citation type="journal article" date="2014" name="Int. J. Syst. Evol. Microbiol.">
        <title>Complete genome sequence of Corynebacterium casei LMG S-19264T (=DSM 44701T), isolated from a smear-ripened cheese.</title>
        <authorList>
            <consortium name="US DOE Joint Genome Institute (JGI-PGF)"/>
            <person name="Walter F."/>
            <person name="Albersmeier A."/>
            <person name="Kalinowski J."/>
            <person name="Ruckert C."/>
        </authorList>
    </citation>
    <scope>NUCLEOTIDE SEQUENCE</scope>
    <source>
        <strain evidence="6">KCTC 22169</strain>
    </source>
</reference>
<dbReference type="PANTHER" id="PTHR33798:SF5">
    <property type="entry name" value="FLAVIN REDUCTASE LIKE DOMAIN-CONTAINING PROTEIN"/>
    <property type="match status" value="1"/>
</dbReference>
<dbReference type="InterPro" id="IPR012349">
    <property type="entry name" value="Split_barrel_FMN-bd"/>
</dbReference>
<gene>
    <name evidence="6" type="ORF">GCM10007392_34990</name>
</gene>
<organism evidence="6 7">
    <name type="scientific">Saccharospirillum salsuginis</name>
    <dbReference type="NCBI Taxonomy" id="418750"/>
    <lineage>
        <taxon>Bacteria</taxon>
        <taxon>Pseudomonadati</taxon>
        <taxon>Pseudomonadota</taxon>
        <taxon>Gammaproteobacteria</taxon>
        <taxon>Oceanospirillales</taxon>
        <taxon>Saccharospirillaceae</taxon>
        <taxon>Saccharospirillum</taxon>
    </lineage>
</organism>
<dbReference type="GO" id="GO:0010181">
    <property type="term" value="F:FMN binding"/>
    <property type="evidence" value="ECO:0007669"/>
    <property type="project" value="InterPro"/>
</dbReference>